<dbReference type="PANTHER" id="PTHR33164:SF103">
    <property type="entry name" value="REGULATORY PROTEIN MARR"/>
    <property type="match status" value="1"/>
</dbReference>
<keyword evidence="4" id="KW-1185">Reference proteome</keyword>
<sequence length="183" mass="19715">MSRFPGQSYPREQVTEAALAASELLEVLWGRGQETARSAQVSPSQLRALLVIEEHEGTNLRALADELGSRPPAVSRLCDRLEAMGLAERCQSATSRREVELRLSLRGRAFLEEYRAARTGEVAAIVARMDPAQVADLASGLAAFRRAAALHRSAKEAKDAKDGRPVAGRRTFGADSADSADTA</sequence>
<dbReference type="Pfam" id="PF12802">
    <property type="entry name" value="MarR_2"/>
    <property type="match status" value="1"/>
</dbReference>
<dbReference type="PANTHER" id="PTHR33164">
    <property type="entry name" value="TRANSCRIPTIONAL REGULATOR, MARR FAMILY"/>
    <property type="match status" value="1"/>
</dbReference>
<feature type="domain" description="HTH marR-type" evidence="2">
    <location>
        <begin position="11"/>
        <end position="146"/>
    </location>
</feature>
<dbReference type="GO" id="GO:0006950">
    <property type="term" value="P:response to stress"/>
    <property type="evidence" value="ECO:0007669"/>
    <property type="project" value="TreeGrafter"/>
</dbReference>
<dbReference type="InterPro" id="IPR036390">
    <property type="entry name" value="WH_DNA-bd_sf"/>
</dbReference>
<dbReference type="RefSeq" id="WP_246177851.1">
    <property type="nucleotide sequence ID" value="NZ_BHZD01000001.1"/>
</dbReference>
<feature type="compositionally biased region" description="Basic and acidic residues" evidence="1">
    <location>
        <begin position="154"/>
        <end position="164"/>
    </location>
</feature>
<dbReference type="PROSITE" id="PS50995">
    <property type="entry name" value="HTH_MARR_2"/>
    <property type="match status" value="1"/>
</dbReference>
<reference evidence="3 4" key="1">
    <citation type="submission" date="2018-11" db="EMBL/GenBank/DDBJ databases">
        <title>Whole genome sequence of Streptomyces paromomycinus NBRC 15454(T).</title>
        <authorList>
            <person name="Komaki H."/>
            <person name="Tamura T."/>
        </authorList>
    </citation>
    <scope>NUCLEOTIDE SEQUENCE [LARGE SCALE GENOMIC DNA]</scope>
    <source>
        <strain evidence="3 4">NBRC 15454</strain>
    </source>
</reference>
<proteinExistence type="predicted"/>
<dbReference type="SMART" id="SM00347">
    <property type="entry name" value="HTH_MARR"/>
    <property type="match status" value="1"/>
</dbReference>
<dbReference type="InterPro" id="IPR039422">
    <property type="entry name" value="MarR/SlyA-like"/>
</dbReference>
<dbReference type="InterPro" id="IPR000835">
    <property type="entry name" value="HTH_MarR-typ"/>
</dbReference>
<dbReference type="EMBL" id="BHZD01000001">
    <property type="protein sequence ID" value="GCD47986.1"/>
    <property type="molecule type" value="Genomic_DNA"/>
</dbReference>
<dbReference type="InterPro" id="IPR036388">
    <property type="entry name" value="WH-like_DNA-bd_sf"/>
</dbReference>
<dbReference type="GO" id="GO:0003700">
    <property type="term" value="F:DNA-binding transcription factor activity"/>
    <property type="evidence" value="ECO:0007669"/>
    <property type="project" value="InterPro"/>
</dbReference>
<organism evidence="3 4">
    <name type="scientific">Streptomyces paromomycinus</name>
    <name type="common">Streptomyces rimosus subsp. paromomycinus</name>
    <dbReference type="NCBI Taxonomy" id="92743"/>
    <lineage>
        <taxon>Bacteria</taxon>
        <taxon>Bacillati</taxon>
        <taxon>Actinomycetota</taxon>
        <taxon>Actinomycetes</taxon>
        <taxon>Kitasatosporales</taxon>
        <taxon>Streptomycetaceae</taxon>
        <taxon>Streptomyces</taxon>
    </lineage>
</organism>
<dbReference type="Proteomes" id="UP000286746">
    <property type="component" value="Unassembled WGS sequence"/>
</dbReference>
<dbReference type="AlphaFoldDB" id="A0A401WF58"/>
<feature type="region of interest" description="Disordered" evidence="1">
    <location>
        <begin position="154"/>
        <end position="183"/>
    </location>
</feature>
<comment type="caution">
    <text evidence="3">The sequence shown here is derived from an EMBL/GenBank/DDBJ whole genome shotgun (WGS) entry which is preliminary data.</text>
</comment>
<gene>
    <name evidence="3" type="ORF">GKJPGBOP_07781</name>
</gene>
<dbReference type="SUPFAM" id="SSF46785">
    <property type="entry name" value="Winged helix' DNA-binding domain"/>
    <property type="match status" value="1"/>
</dbReference>
<evidence type="ECO:0000256" key="1">
    <source>
        <dbReference type="SAM" id="MobiDB-lite"/>
    </source>
</evidence>
<evidence type="ECO:0000259" key="2">
    <source>
        <dbReference type="PROSITE" id="PS50995"/>
    </source>
</evidence>
<dbReference type="Gene3D" id="1.10.10.10">
    <property type="entry name" value="Winged helix-like DNA-binding domain superfamily/Winged helix DNA-binding domain"/>
    <property type="match status" value="1"/>
</dbReference>
<evidence type="ECO:0000313" key="3">
    <source>
        <dbReference type="EMBL" id="GCD47986.1"/>
    </source>
</evidence>
<evidence type="ECO:0000313" key="4">
    <source>
        <dbReference type="Proteomes" id="UP000286746"/>
    </source>
</evidence>
<name>A0A401WF58_STREY</name>
<protein>
    <submittedName>
        <fullName evidence="3">MarR family transcriptional regulator</fullName>
    </submittedName>
</protein>
<accession>A0A401WF58</accession>